<dbReference type="AlphaFoldDB" id="A0A2S7IJ54"/>
<dbReference type="GO" id="GO:0051287">
    <property type="term" value="F:NAD binding"/>
    <property type="evidence" value="ECO:0007669"/>
    <property type="project" value="InterPro"/>
</dbReference>
<dbReference type="Gene3D" id="3.30.360.10">
    <property type="entry name" value="Dihydrodipicolinate Reductase, domain 2"/>
    <property type="match status" value="1"/>
</dbReference>
<evidence type="ECO:0000313" key="8">
    <source>
        <dbReference type="Proteomes" id="UP000239590"/>
    </source>
</evidence>
<evidence type="ECO:0000313" key="7">
    <source>
        <dbReference type="EMBL" id="PQA56737.1"/>
    </source>
</evidence>
<dbReference type="SUPFAM" id="SSF55347">
    <property type="entry name" value="Glyceraldehyde-3-phosphate dehydrogenase-like, C-terminal domain"/>
    <property type="match status" value="1"/>
</dbReference>
<evidence type="ECO:0000256" key="5">
    <source>
        <dbReference type="RuleBase" id="RU000397"/>
    </source>
</evidence>
<evidence type="ECO:0000256" key="3">
    <source>
        <dbReference type="PIRSR" id="PIRSR000149-3"/>
    </source>
</evidence>
<dbReference type="Pfam" id="PF02800">
    <property type="entry name" value="Gp_dh_C"/>
    <property type="match status" value="1"/>
</dbReference>
<comment type="caution">
    <text evidence="7">The sequence shown here is derived from an EMBL/GenBank/DDBJ whole genome shotgun (WGS) entry which is preliminary data.</text>
</comment>
<dbReference type="GO" id="GO:0016620">
    <property type="term" value="F:oxidoreductase activity, acting on the aldehyde or oxo group of donors, NAD or NADP as acceptor"/>
    <property type="evidence" value="ECO:0007669"/>
    <property type="project" value="InterPro"/>
</dbReference>
<feature type="binding site" evidence="3">
    <location>
        <position position="118"/>
    </location>
    <ligand>
        <name>NAD(+)</name>
        <dbReference type="ChEBI" id="CHEBI:57540"/>
    </ligand>
</feature>
<dbReference type="InterPro" id="IPR036291">
    <property type="entry name" value="NAD(P)-bd_dom_sf"/>
</dbReference>
<comment type="similarity">
    <text evidence="5">Belongs to the glyceraldehyde-3-phosphate dehydrogenase family.</text>
</comment>
<feature type="domain" description="Glyceraldehyde 3-phosphate dehydrogenase NAD(P) binding" evidence="6">
    <location>
        <begin position="2"/>
        <end position="153"/>
    </location>
</feature>
<dbReference type="Gene3D" id="3.40.50.720">
    <property type="entry name" value="NAD(P)-binding Rossmann-like Domain"/>
    <property type="match status" value="1"/>
</dbReference>
<accession>A0A2S7IJ54</accession>
<feature type="binding site" evidence="3">
    <location>
        <position position="314"/>
    </location>
    <ligand>
        <name>NAD(+)</name>
        <dbReference type="ChEBI" id="CHEBI:57540"/>
    </ligand>
</feature>
<sequence length="333" mass="36379">MKTIGLYGFGRIGRQFLRIALQHQWFVPTAIADIRDEPTLAALFAVDTNYGRWPEPVSGSEGLLTIGDRNIPYYNSAKEVPDWSALGVDLVVDCTGRATTRAGAQVHLDRGAKYVLVSAPSKTLADCDAVLLKGINLDTFDAANHRIISMGSCTTNALAAVVKVILENFGIQYGLFSTVHSYTNSQSLTDQPMKDRRDSWAAAENIIPSSSGAARALQFIWKDLQITGKAYRVPTRTGSIAELNLITEKDCTVAEVNDAFRKAATDGPLQGVMDVLEDQWASSRIVADPHSSIVDLPLTAKEGKLLSVAAWYDNEWGFSNRLAEVAAFLRERI</sequence>
<dbReference type="PANTHER" id="PTHR43148">
    <property type="entry name" value="GLYCERALDEHYDE-3-PHOSPHATE DEHYDROGENASE 2"/>
    <property type="match status" value="1"/>
</dbReference>
<organism evidence="7 8">
    <name type="scientific">Siphonobacter curvatus</name>
    <dbReference type="NCBI Taxonomy" id="2094562"/>
    <lineage>
        <taxon>Bacteria</taxon>
        <taxon>Pseudomonadati</taxon>
        <taxon>Bacteroidota</taxon>
        <taxon>Cytophagia</taxon>
        <taxon>Cytophagales</taxon>
        <taxon>Cytophagaceae</taxon>
        <taxon>Siphonobacter</taxon>
    </lineage>
</organism>
<keyword evidence="8" id="KW-1185">Reference proteome</keyword>
<reference evidence="8" key="1">
    <citation type="submission" date="2018-02" db="EMBL/GenBank/DDBJ databases">
        <title>Genome sequencing of Solimonas sp. HR-BB.</title>
        <authorList>
            <person name="Lee Y."/>
            <person name="Jeon C.O."/>
        </authorList>
    </citation>
    <scope>NUCLEOTIDE SEQUENCE [LARGE SCALE GENOMIC DNA]</scope>
    <source>
        <strain evidence="8">HR-U</strain>
    </source>
</reference>
<keyword evidence="3" id="KW-0547">Nucleotide-binding</keyword>
<dbReference type="PRINTS" id="PR00078">
    <property type="entry name" value="G3PDHDRGNASE"/>
</dbReference>
<feature type="active site" description="Nucleophile" evidence="2">
    <location>
        <position position="153"/>
    </location>
</feature>
<evidence type="ECO:0000256" key="4">
    <source>
        <dbReference type="PIRSR" id="PIRSR000149-4"/>
    </source>
</evidence>
<dbReference type="EMBL" id="PTRA01000002">
    <property type="protein sequence ID" value="PQA56737.1"/>
    <property type="molecule type" value="Genomic_DNA"/>
</dbReference>
<name>A0A2S7IJ54_9BACT</name>
<dbReference type="SMART" id="SM00846">
    <property type="entry name" value="Gp_dh_N"/>
    <property type="match status" value="1"/>
</dbReference>
<dbReference type="InterPro" id="IPR020828">
    <property type="entry name" value="GlycerAld_3-P_DH_NAD(P)-bd"/>
</dbReference>
<evidence type="ECO:0000259" key="6">
    <source>
        <dbReference type="SMART" id="SM00846"/>
    </source>
</evidence>
<keyword evidence="1" id="KW-0560">Oxidoreductase</keyword>
<dbReference type="OrthoDB" id="9803304at2"/>
<evidence type="ECO:0000256" key="2">
    <source>
        <dbReference type="PIRSR" id="PIRSR000149-1"/>
    </source>
</evidence>
<dbReference type="RefSeq" id="WP_104714196.1">
    <property type="nucleotide sequence ID" value="NZ_PTRA01000002.1"/>
</dbReference>
<feature type="site" description="Activates thiol group during catalysis" evidence="4">
    <location>
        <position position="180"/>
    </location>
</feature>
<dbReference type="Proteomes" id="UP000239590">
    <property type="component" value="Unassembled WGS sequence"/>
</dbReference>
<dbReference type="InterPro" id="IPR020831">
    <property type="entry name" value="GlycerAld/Erythrose_P_DH"/>
</dbReference>
<dbReference type="SUPFAM" id="SSF51735">
    <property type="entry name" value="NAD(P)-binding Rossmann-fold domains"/>
    <property type="match status" value="1"/>
</dbReference>
<protein>
    <submittedName>
        <fullName evidence="7">Glyceraldehyde-3-phosphate dehydrogenase</fullName>
    </submittedName>
</protein>
<proteinExistence type="inferred from homology"/>
<gene>
    <name evidence="7" type="ORF">C5O19_15440</name>
</gene>
<dbReference type="PIRSF" id="PIRSF000149">
    <property type="entry name" value="GAP_DH"/>
    <property type="match status" value="1"/>
</dbReference>
<keyword evidence="3" id="KW-0520">NAD</keyword>
<feature type="binding site" evidence="3">
    <location>
        <position position="33"/>
    </location>
    <ligand>
        <name>NAD(+)</name>
        <dbReference type="ChEBI" id="CHEBI:57540"/>
    </ligand>
</feature>
<evidence type="ECO:0000256" key="1">
    <source>
        <dbReference type="ARBA" id="ARBA00023002"/>
    </source>
</evidence>
<dbReference type="InterPro" id="IPR020829">
    <property type="entry name" value="GlycerAld_3-P_DH_cat"/>
</dbReference>
<feature type="binding site" evidence="3">
    <location>
        <begin position="11"/>
        <end position="12"/>
    </location>
    <ligand>
        <name>NAD(+)</name>
        <dbReference type="ChEBI" id="CHEBI:57540"/>
    </ligand>
</feature>
<dbReference type="Pfam" id="PF00044">
    <property type="entry name" value="Gp_dh_N"/>
    <property type="match status" value="1"/>
</dbReference>